<dbReference type="AlphaFoldDB" id="A0A507AEC4"/>
<dbReference type="EMBL" id="SKBQ01000089">
    <property type="protein sequence ID" value="TPX07605.1"/>
    <property type="molecule type" value="Genomic_DNA"/>
</dbReference>
<dbReference type="STRING" id="1093900.A0A507AEC4"/>
<dbReference type="Proteomes" id="UP000319257">
    <property type="component" value="Unassembled WGS sequence"/>
</dbReference>
<dbReference type="OrthoDB" id="9979195at2759"/>
<proteinExistence type="predicted"/>
<comment type="caution">
    <text evidence="2">The sequence shown here is derived from an EMBL/GenBank/DDBJ whole genome shotgun (WGS) entry which is preliminary data.</text>
</comment>
<feature type="domain" description="Linalool dehydratase/isomerase" evidence="1">
    <location>
        <begin position="61"/>
        <end position="410"/>
    </location>
</feature>
<evidence type="ECO:0000313" key="3">
    <source>
        <dbReference type="Proteomes" id="UP000319257"/>
    </source>
</evidence>
<evidence type="ECO:0000259" key="1">
    <source>
        <dbReference type="Pfam" id="PF18566"/>
    </source>
</evidence>
<name>A0A507AEC4_9PEZI</name>
<dbReference type="RefSeq" id="XP_030989316.1">
    <property type="nucleotide sequence ID" value="XM_031133352.1"/>
</dbReference>
<dbReference type="GeneID" id="41978151"/>
<evidence type="ECO:0000313" key="2">
    <source>
        <dbReference type="EMBL" id="TPX07605.1"/>
    </source>
</evidence>
<reference evidence="2 3" key="1">
    <citation type="submission" date="2019-06" db="EMBL/GenBank/DDBJ databases">
        <title>Draft genome sequence of the filamentous fungus Phialemoniopsis curvata isolated from diesel fuel.</title>
        <authorList>
            <person name="Varaljay V.A."/>
            <person name="Lyon W.J."/>
            <person name="Crouch A.L."/>
            <person name="Drake C.E."/>
            <person name="Hollomon J.M."/>
            <person name="Nadeau L.J."/>
            <person name="Nunn H.S."/>
            <person name="Stevenson B.S."/>
            <person name="Bojanowski C.L."/>
            <person name="Crookes-Goodson W.J."/>
        </authorList>
    </citation>
    <scope>NUCLEOTIDE SEQUENCE [LARGE SCALE GENOMIC DNA]</scope>
    <source>
        <strain evidence="2 3">D216</strain>
    </source>
</reference>
<accession>A0A507AEC4</accession>
<gene>
    <name evidence="2" type="ORF">E0L32_010704</name>
</gene>
<protein>
    <recommendedName>
        <fullName evidence="1">Linalool dehydratase/isomerase domain-containing protein</fullName>
    </recommendedName>
</protein>
<sequence length="548" mass="62978">MKAENINFPDVLETLPHDPPKLSKEQCGHIRHIHNLASALDGDWSFMGSEEPGQEWDTARRYQLATMAYALGAAHYHRLPAMRSVFKPMFENLIRKMLRRDVWDYWYLTSQSGIRLDPDLKELRKPWADPVVKENIMYSGHLLNMVSLFSWLFNDDRFDQADGIVLKFDPMFWGMGPQTFTYTRSGLQKVILAEMEKEGWVGVCCEPNLVFIICNQFPSWKKIIATRYNDVRNGTNVVDDVLAKYKAAWAERGFIGENGLFRRFYTTRQKRLVESEEIGHSAWVMAFMPWNYDFVQGLYPKIGEGFLHRMDDRINVNPAPVAHEIRRLVKTESADPDSASVVSRAAESESVKEQLRIRHFPYRTPVFGYVAQWLSEVAGPADLDLLLRHADTYLGPSWSNGGLYYKRCDKGWDEQGNYTYVDPHTGNAGIAYARLNVKDGQKKMWDHPWTKEDVESRPWIDDVGLDLGIDCLRGEWDEESRTMVASFRTWDQSEVSCRAVVRNLPPGKYGVYVAGRLQRAVEVDQARGDIDVDLQVGAEDVDLVIRSA</sequence>
<keyword evidence="3" id="KW-1185">Reference proteome</keyword>
<organism evidence="2 3">
    <name type="scientific">Thyridium curvatum</name>
    <dbReference type="NCBI Taxonomy" id="1093900"/>
    <lineage>
        <taxon>Eukaryota</taxon>
        <taxon>Fungi</taxon>
        <taxon>Dikarya</taxon>
        <taxon>Ascomycota</taxon>
        <taxon>Pezizomycotina</taxon>
        <taxon>Sordariomycetes</taxon>
        <taxon>Sordariomycetidae</taxon>
        <taxon>Thyridiales</taxon>
        <taxon>Thyridiaceae</taxon>
        <taxon>Thyridium</taxon>
    </lineage>
</organism>
<dbReference type="Pfam" id="PF18566">
    <property type="entry name" value="Ldi"/>
    <property type="match status" value="1"/>
</dbReference>
<dbReference type="InParanoid" id="A0A507AEC4"/>
<dbReference type="InterPro" id="IPR041411">
    <property type="entry name" value="Ldi"/>
</dbReference>